<dbReference type="RefSeq" id="WP_316003189.1">
    <property type="nucleotide sequence ID" value="NZ_JAWDIT010000001.1"/>
</dbReference>
<dbReference type="PANTHER" id="PTHR34982">
    <property type="entry name" value="YOP PROTEINS TRANSLOCATION PROTEIN L"/>
    <property type="match status" value="1"/>
</dbReference>
<keyword evidence="3" id="KW-0813">Transport</keyword>
<reference evidence="9 10" key="1">
    <citation type="submission" date="2023-09" db="EMBL/GenBank/DDBJ databases">
        <title>Microbacterium fusihabitans sp. nov., Microbacterium phycihabitans sp. nov., and Microbacterium cervinum sp. nov., isolated from dried seaweeds of beach.</title>
        <authorList>
            <person name="Lee S.D."/>
        </authorList>
    </citation>
    <scope>NUCLEOTIDE SEQUENCE [LARGE SCALE GENOMIC DNA]</scope>
    <source>
        <strain evidence="9 10">KSW2-29</strain>
    </source>
</reference>
<evidence type="ECO:0000313" key="9">
    <source>
        <dbReference type="EMBL" id="MDU0344341.1"/>
    </source>
</evidence>
<evidence type="ECO:0000256" key="4">
    <source>
        <dbReference type="ARBA" id="ARBA00022795"/>
    </source>
</evidence>
<evidence type="ECO:0000259" key="8">
    <source>
        <dbReference type="Pfam" id="PF02108"/>
    </source>
</evidence>
<dbReference type="PANTHER" id="PTHR34982:SF1">
    <property type="entry name" value="FLAGELLAR ASSEMBLY PROTEIN FLIH"/>
    <property type="match status" value="1"/>
</dbReference>
<protein>
    <submittedName>
        <fullName evidence="9">FliH/SctL family protein</fullName>
    </submittedName>
</protein>
<keyword evidence="5" id="KW-0653">Protein transport</keyword>
<keyword evidence="6" id="KW-1006">Bacterial flagellum protein export</keyword>
<evidence type="ECO:0000256" key="6">
    <source>
        <dbReference type="ARBA" id="ARBA00023225"/>
    </source>
</evidence>
<comment type="caution">
    <text evidence="9">The sequence shown here is derived from an EMBL/GenBank/DDBJ whole genome shotgun (WGS) entry which is preliminary data.</text>
</comment>
<dbReference type="InterPro" id="IPR051472">
    <property type="entry name" value="T3SS_Stator/FliH"/>
</dbReference>
<evidence type="ECO:0000256" key="2">
    <source>
        <dbReference type="ARBA" id="ARBA00006602"/>
    </source>
</evidence>
<evidence type="ECO:0000256" key="5">
    <source>
        <dbReference type="ARBA" id="ARBA00022927"/>
    </source>
</evidence>
<dbReference type="Pfam" id="PF02108">
    <property type="entry name" value="FliH"/>
    <property type="match status" value="1"/>
</dbReference>
<evidence type="ECO:0000256" key="7">
    <source>
        <dbReference type="SAM" id="MobiDB-lite"/>
    </source>
</evidence>
<keyword evidence="10" id="KW-1185">Reference proteome</keyword>
<comment type="similarity">
    <text evidence="2">Belongs to the FliH family.</text>
</comment>
<dbReference type="Proteomes" id="UP001261125">
    <property type="component" value="Unassembled WGS sequence"/>
</dbReference>
<proteinExistence type="inferred from homology"/>
<evidence type="ECO:0000313" key="10">
    <source>
        <dbReference type="Proteomes" id="UP001261125"/>
    </source>
</evidence>
<dbReference type="EMBL" id="JAWDIT010000001">
    <property type="protein sequence ID" value="MDU0344341.1"/>
    <property type="molecule type" value="Genomic_DNA"/>
</dbReference>
<sequence>MTDAAFTPLVPPRLGGSAPAPDARAITEKARVRGYADGFSEGRRRAEQELAHARAELAARTAQHDADAREALRTALAAVDAVRSDLHARVAGLVAADAERVEELAIDLAEAILDVELSDAARSAAHAVRRAVAEAPVSTWVRVHLAERDAQTLRDGGASVMTEAEIVVSTDVDAGGAVVELADARVDTRLSSAFARAREALRIDDGGASA</sequence>
<keyword evidence="4" id="KW-1005">Bacterial flagellum biogenesis</keyword>
<organism evidence="9 10">
    <name type="scientific">Microbacterium phycohabitans</name>
    <dbReference type="NCBI Taxonomy" id="3075993"/>
    <lineage>
        <taxon>Bacteria</taxon>
        <taxon>Bacillati</taxon>
        <taxon>Actinomycetota</taxon>
        <taxon>Actinomycetes</taxon>
        <taxon>Micrococcales</taxon>
        <taxon>Microbacteriaceae</taxon>
        <taxon>Microbacterium</taxon>
    </lineage>
</organism>
<dbReference type="InterPro" id="IPR018035">
    <property type="entry name" value="Flagellar_FliH/T3SS_HrpE"/>
</dbReference>
<comment type="function">
    <text evidence="1">Needed for flagellar regrowth and assembly.</text>
</comment>
<gene>
    <name evidence="9" type="ORF">RWH44_01380</name>
</gene>
<feature type="domain" description="Flagellar assembly protein FliH/Type III secretion system HrpE" evidence="8">
    <location>
        <begin position="83"/>
        <end position="194"/>
    </location>
</feature>
<evidence type="ECO:0000256" key="1">
    <source>
        <dbReference type="ARBA" id="ARBA00003041"/>
    </source>
</evidence>
<name>A0ABU3SHU8_9MICO</name>
<feature type="region of interest" description="Disordered" evidence="7">
    <location>
        <begin position="1"/>
        <end position="23"/>
    </location>
</feature>
<accession>A0ABU3SHU8</accession>
<evidence type="ECO:0000256" key="3">
    <source>
        <dbReference type="ARBA" id="ARBA00022448"/>
    </source>
</evidence>